<dbReference type="PANTHER" id="PTHR28173:SF1">
    <property type="entry name" value="RIBONUCLEASES P_MRP PROTEIN SUBUNIT POP8"/>
    <property type="match status" value="1"/>
</dbReference>
<dbReference type="AlphaFoldDB" id="A1CA06"/>
<evidence type="ECO:0000256" key="1">
    <source>
        <dbReference type="SAM" id="MobiDB-lite"/>
    </source>
</evidence>
<organism evidence="3 4">
    <name type="scientific">Aspergillus clavatus (strain ATCC 1007 / CBS 513.65 / DSM 816 / NCTC 3887 / NRRL 1 / QM 1276 / 107)</name>
    <dbReference type="NCBI Taxonomy" id="344612"/>
    <lineage>
        <taxon>Eukaryota</taxon>
        <taxon>Fungi</taxon>
        <taxon>Dikarya</taxon>
        <taxon>Ascomycota</taxon>
        <taxon>Pezizomycotina</taxon>
        <taxon>Eurotiomycetes</taxon>
        <taxon>Eurotiomycetidae</taxon>
        <taxon>Eurotiales</taxon>
        <taxon>Aspergillaceae</taxon>
        <taxon>Aspergillus</taxon>
        <taxon>Aspergillus subgen. Fumigati</taxon>
    </lineage>
</organism>
<protein>
    <recommendedName>
        <fullName evidence="2">Ribonucleases P/MRP subunit Pop8-like domain-containing protein</fullName>
    </recommendedName>
</protein>
<proteinExistence type="predicted"/>
<dbReference type="VEuPathDB" id="FungiDB:ACLA_009970"/>
<dbReference type="OrthoDB" id="5530243at2759"/>
<dbReference type="GO" id="GO:0034965">
    <property type="term" value="P:intronic box C/D snoRNA processing"/>
    <property type="evidence" value="ECO:0007669"/>
    <property type="project" value="TreeGrafter"/>
</dbReference>
<evidence type="ECO:0000313" key="3">
    <source>
        <dbReference type="EMBL" id="EAW12574.1"/>
    </source>
</evidence>
<dbReference type="PANTHER" id="PTHR28173">
    <property type="entry name" value="RIBONUCLEASES P/MRP PROTEIN SUBUNIT POP8"/>
    <property type="match status" value="1"/>
</dbReference>
<keyword evidence="4" id="KW-1185">Reference proteome</keyword>
<feature type="domain" description="Ribonucleases P/MRP subunit Pop8-like" evidence="2">
    <location>
        <begin position="50"/>
        <end position="128"/>
    </location>
</feature>
<feature type="region of interest" description="Disordered" evidence="1">
    <location>
        <begin position="1"/>
        <end position="40"/>
    </location>
</feature>
<dbReference type="GO" id="GO:0000172">
    <property type="term" value="C:ribonuclease MRP complex"/>
    <property type="evidence" value="ECO:0007669"/>
    <property type="project" value="InterPro"/>
</dbReference>
<dbReference type="KEGG" id="act:ACLA_009970"/>
<dbReference type="OMA" id="QVKSYCT"/>
<evidence type="ECO:0000313" key="4">
    <source>
        <dbReference type="Proteomes" id="UP000006701"/>
    </source>
</evidence>
<reference evidence="3 4" key="1">
    <citation type="journal article" date="2008" name="PLoS Genet.">
        <title>Genomic islands in the pathogenic filamentous fungus Aspergillus fumigatus.</title>
        <authorList>
            <person name="Fedorova N.D."/>
            <person name="Khaldi N."/>
            <person name="Joardar V.S."/>
            <person name="Maiti R."/>
            <person name="Amedeo P."/>
            <person name="Anderson M.J."/>
            <person name="Crabtree J."/>
            <person name="Silva J.C."/>
            <person name="Badger J.H."/>
            <person name="Albarraq A."/>
            <person name="Angiuoli S."/>
            <person name="Bussey H."/>
            <person name="Bowyer P."/>
            <person name="Cotty P.J."/>
            <person name="Dyer P.S."/>
            <person name="Egan A."/>
            <person name="Galens K."/>
            <person name="Fraser-Liggett C.M."/>
            <person name="Haas B.J."/>
            <person name="Inman J.M."/>
            <person name="Kent R."/>
            <person name="Lemieux S."/>
            <person name="Malavazi I."/>
            <person name="Orvis J."/>
            <person name="Roemer T."/>
            <person name="Ronning C.M."/>
            <person name="Sundaram J.P."/>
            <person name="Sutton G."/>
            <person name="Turner G."/>
            <person name="Venter J.C."/>
            <person name="White O.R."/>
            <person name="Whitty B.R."/>
            <person name="Youngman P."/>
            <person name="Wolfe K.H."/>
            <person name="Goldman G.H."/>
            <person name="Wortman J.R."/>
            <person name="Jiang B."/>
            <person name="Denning D.W."/>
            <person name="Nierman W.C."/>
        </authorList>
    </citation>
    <scope>NUCLEOTIDE SEQUENCE [LARGE SCALE GENOMIC DNA]</scope>
    <source>
        <strain evidence="4">ATCC 1007 / CBS 513.65 / DSM 816 / NCTC 3887 / NRRL 1</strain>
    </source>
</reference>
<dbReference type="GeneID" id="4706571"/>
<dbReference type="GO" id="GO:0005655">
    <property type="term" value="C:nucleolar ribonuclease P complex"/>
    <property type="evidence" value="ECO:0007669"/>
    <property type="project" value="InterPro"/>
</dbReference>
<accession>A1CA06</accession>
<name>A1CA06_ASPCL</name>
<dbReference type="EMBL" id="DS027049">
    <property type="protein sequence ID" value="EAW12574.1"/>
    <property type="molecule type" value="Genomic_DNA"/>
</dbReference>
<dbReference type="eggNOG" id="ENOG502SCWV">
    <property type="taxonomic scope" value="Eukaryota"/>
</dbReference>
<gene>
    <name evidence="3" type="ORF">ACLA_009970</name>
</gene>
<dbReference type="GO" id="GO:0004526">
    <property type="term" value="F:ribonuclease P activity"/>
    <property type="evidence" value="ECO:0007669"/>
    <property type="project" value="TreeGrafter"/>
</dbReference>
<dbReference type="InterPro" id="IPR020347">
    <property type="entry name" value="Pop8"/>
</dbReference>
<evidence type="ECO:0000259" key="2">
    <source>
        <dbReference type="Pfam" id="PF20976"/>
    </source>
</evidence>
<dbReference type="InterPro" id="IPR049128">
    <property type="entry name" value="Pop8-like_dom"/>
</dbReference>
<dbReference type="HOGENOM" id="CLU_115053_1_1_1"/>
<dbReference type="GO" id="GO:0000294">
    <property type="term" value="P:nuclear-transcribed mRNA catabolic process, RNase MRP-dependent"/>
    <property type="evidence" value="ECO:0007669"/>
    <property type="project" value="TreeGrafter"/>
</dbReference>
<dbReference type="Proteomes" id="UP000006701">
    <property type="component" value="Unassembled WGS sequence"/>
</dbReference>
<dbReference type="GO" id="GO:0008033">
    <property type="term" value="P:tRNA processing"/>
    <property type="evidence" value="ECO:0007669"/>
    <property type="project" value="InterPro"/>
</dbReference>
<dbReference type="GO" id="GO:0000171">
    <property type="term" value="F:ribonuclease MRP activity"/>
    <property type="evidence" value="ECO:0007669"/>
    <property type="project" value="TreeGrafter"/>
</dbReference>
<dbReference type="Pfam" id="PF20976">
    <property type="entry name" value="Pop8"/>
    <property type="match status" value="1"/>
</dbReference>
<sequence length="167" mass="17403">MTSITSQPTPTPTQPNPSTTTPSKRKSPNETNTSNPSAKVLHFTSRNPAWTYLKLQLITHPSSTTTPLDPLTAKTHLTAALSQFLGLTGTAIPLDILKTAPATSHAQTVWVRVPRPDAPAVVAALSSWIGGAQGSAAQAGGVAWRVCARGNYLGAVVRGSGAELFVP</sequence>
<dbReference type="RefSeq" id="XP_001274000.1">
    <property type="nucleotide sequence ID" value="XM_001273999.1"/>
</dbReference>
<dbReference type="STRING" id="344612.A1CA06"/>